<dbReference type="Pfam" id="PF07690">
    <property type="entry name" value="MFS_1"/>
    <property type="match status" value="1"/>
</dbReference>
<gene>
    <name evidence="7" type="ORF">LQ384_09415</name>
</gene>
<evidence type="ECO:0000256" key="5">
    <source>
        <dbReference type="SAM" id="Phobius"/>
    </source>
</evidence>
<dbReference type="Proteomes" id="UP001198630">
    <property type="component" value="Unassembled WGS sequence"/>
</dbReference>
<comment type="caution">
    <text evidence="7">The sequence shown here is derived from an EMBL/GenBank/DDBJ whole genome shotgun (WGS) entry which is preliminary data.</text>
</comment>
<evidence type="ECO:0000313" key="7">
    <source>
        <dbReference type="EMBL" id="MCD2111315.1"/>
    </source>
</evidence>
<dbReference type="SUPFAM" id="SSF103473">
    <property type="entry name" value="MFS general substrate transporter"/>
    <property type="match status" value="1"/>
</dbReference>
<evidence type="ECO:0000259" key="6">
    <source>
        <dbReference type="PROSITE" id="PS50850"/>
    </source>
</evidence>
<dbReference type="PANTHER" id="PTHR23527:SF1">
    <property type="entry name" value="BLL3282 PROTEIN"/>
    <property type="match status" value="1"/>
</dbReference>
<dbReference type="GO" id="GO:0022857">
    <property type="term" value="F:transmembrane transporter activity"/>
    <property type="evidence" value="ECO:0007669"/>
    <property type="project" value="InterPro"/>
</dbReference>
<evidence type="ECO:0000313" key="8">
    <source>
        <dbReference type="Proteomes" id="UP001198630"/>
    </source>
</evidence>
<dbReference type="InterPro" id="IPR036259">
    <property type="entry name" value="MFS_trans_sf"/>
</dbReference>
<feature type="transmembrane region" description="Helical" evidence="5">
    <location>
        <begin position="21"/>
        <end position="41"/>
    </location>
</feature>
<protein>
    <submittedName>
        <fullName evidence="7">MFS transporter</fullName>
    </submittedName>
</protein>
<reference evidence="7" key="1">
    <citation type="submission" date="2021-11" db="EMBL/GenBank/DDBJ databases">
        <title>Development of a sustainable strategy for remediation of hydrocarbon-contaminated territories based on the waste exchange concept.</title>
        <authorList>
            <person name="Elkin A."/>
        </authorList>
    </citation>
    <scope>NUCLEOTIDE SEQUENCE</scope>
    <source>
        <strain evidence="7">IEGM 757</strain>
    </source>
</reference>
<feature type="transmembrane region" description="Helical" evidence="5">
    <location>
        <begin position="314"/>
        <end position="334"/>
    </location>
</feature>
<dbReference type="EMBL" id="JAJNCO010000004">
    <property type="protein sequence ID" value="MCD2111315.1"/>
    <property type="molecule type" value="Genomic_DNA"/>
</dbReference>
<keyword evidence="3 5" id="KW-1133">Transmembrane helix</keyword>
<dbReference type="InterPro" id="IPR011701">
    <property type="entry name" value="MFS"/>
</dbReference>
<feature type="transmembrane region" description="Helical" evidence="5">
    <location>
        <begin position="254"/>
        <end position="275"/>
    </location>
</feature>
<evidence type="ECO:0000256" key="2">
    <source>
        <dbReference type="ARBA" id="ARBA00022692"/>
    </source>
</evidence>
<dbReference type="RefSeq" id="WP_159417015.1">
    <property type="nucleotide sequence ID" value="NZ_CP027557.1"/>
</dbReference>
<feature type="transmembrane region" description="Helical" evidence="5">
    <location>
        <begin position="287"/>
        <end position="308"/>
    </location>
</feature>
<dbReference type="InterPro" id="IPR020846">
    <property type="entry name" value="MFS_dom"/>
</dbReference>
<dbReference type="PROSITE" id="PS50850">
    <property type="entry name" value="MFS"/>
    <property type="match status" value="1"/>
</dbReference>
<feature type="transmembrane region" description="Helical" evidence="5">
    <location>
        <begin position="377"/>
        <end position="399"/>
    </location>
</feature>
<organism evidence="7 8">
    <name type="scientific">Rhodococcus rhodochrous</name>
    <dbReference type="NCBI Taxonomy" id="1829"/>
    <lineage>
        <taxon>Bacteria</taxon>
        <taxon>Bacillati</taxon>
        <taxon>Actinomycetota</taxon>
        <taxon>Actinomycetes</taxon>
        <taxon>Mycobacteriales</taxon>
        <taxon>Nocardiaceae</taxon>
        <taxon>Rhodococcus</taxon>
    </lineage>
</organism>
<feature type="transmembrane region" description="Helical" evidence="5">
    <location>
        <begin position="88"/>
        <end position="107"/>
    </location>
</feature>
<feature type="transmembrane region" description="Helical" evidence="5">
    <location>
        <begin position="178"/>
        <end position="197"/>
    </location>
</feature>
<feature type="transmembrane region" description="Helical" evidence="5">
    <location>
        <begin position="222"/>
        <end position="248"/>
    </location>
</feature>
<feature type="domain" description="Major facilitator superfamily (MFS) profile" evidence="6">
    <location>
        <begin position="20"/>
        <end position="403"/>
    </location>
</feature>
<feature type="transmembrane region" description="Helical" evidence="5">
    <location>
        <begin position="148"/>
        <end position="166"/>
    </location>
</feature>
<feature type="transmembrane region" description="Helical" evidence="5">
    <location>
        <begin position="346"/>
        <end position="371"/>
    </location>
</feature>
<evidence type="ECO:0000256" key="3">
    <source>
        <dbReference type="ARBA" id="ARBA00022989"/>
    </source>
</evidence>
<dbReference type="InterPro" id="IPR052952">
    <property type="entry name" value="MFS-Transporter"/>
</dbReference>
<evidence type="ECO:0000256" key="4">
    <source>
        <dbReference type="ARBA" id="ARBA00023136"/>
    </source>
</evidence>
<dbReference type="AlphaFoldDB" id="A0AAW4XEP2"/>
<feature type="transmembrane region" description="Helical" evidence="5">
    <location>
        <begin position="113"/>
        <end position="136"/>
    </location>
</feature>
<feature type="transmembrane region" description="Helical" evidence="5">
    <location>
        <begin position="61"/>
        <end position="81"/>
    </location>
</feature>
<dbReference type="Gene3D" id="1.20.1250.20">
    <property type="entry name" value="MFS general substrate transporter like domains"/>
    <property type="match status" value="2"/>
</dbReference>
<keyword evidence="2 5" id="KW-0812">Transmembrane</keyword>
<evidence type="ECO:0000256" key="1">
    <source>
        <dbReference type="ARBA" id="ARBA00004651"/>
    </source>
</evidence>
<name>A0AAW4XEP2_RHORH</name>
<proteinExistence type="predicted"/>
<comment type="subcellular location">
    <subcellularLocation>
        <location evidence="1">Cell membrane</location>
        <topology evidence="1">Multi-pass membrane protein</topology>
    </subcellularLocation>
</comment>
<sequence>MVQVDLQSSSSSDPELPRYRWVVLATGVFAQASAATVLQGMPSLAPALRARFGLSLAQLGMVLAASTVGLLIALVPWGALADRIGERLVMTLGLVATGGALVAAAVAQSVVGLSAALIAAGAACASVNAASGRAVLMWFSQRERGLAMGARQTAIPVGAGLAALGLPAAERAWGLDGAFVAAAVAVLMGAAAAGVFIREPRVHETVVARSVSSSDPGGVRSVAWLCAVSLLLVVPQLAVVSFMVVYLVDEHAMAPGTAAALLAVVQFGGGALRIGLGAWSDRSGRRLPPLMVVSAVTSALFAVLAVGAWLGGPIVIPILMIAGLAGVGWNGLAFTAVGEAADPRRIGLVLGIQNTAVAAGMVLTPPVLGAVVESADWPFSFVVAGVAAASAATILAVLVRGGARRRLRM</sequence>
<keyword evidence="4 5" id="KW-0472">Membrane</keyword>
<dbReference type="GO" id="GO:0005886">
    <property type="term" value="C:plasma membrane"/>
    <property type="evidence" value="ECO:0007669"/>
    <property type="project" value="UniProtKB-SubCell"/>
</dbReference>
<dbReference type="PANTHER" id="PTHR23527">
    <property type="entry name" value="BLL3282 PROTEIN"/>
    <property type="match status" value="1"/>
</dbReference>
<accession>A0AAW4XEP2</accession>